<dbReference type="AlphaFoldDB" id="A0A7V8GPS0"/>
<dbReference type="InterPro" id="IPR052350">
    <property type="entry name" value="Metallo-dep_Lactonases"/>
</dbReference>
<dbReference type="PANTHER" id="PTHR43569:SF2">
    <property type="entry name" value="AMIDOHYDROLASE-RELATED DOMAIN-CONTAINING PROTEIN"/>
    <property type="match status" value="1"/>
</dbReference>
<protein>
    <submittedName>
        <fullName evidence="3">Amidohydrolase</fullName>
    </submittedName>
</protein>
<comment type="similarity">
    <text evidence="1">Belongs to the metallo-dependent hydrolases superfamily.</text>
</comment>
<dbReference type="InterPro" id="IPR032466">
    <property type="entry name" value="Metal_Hydrolase"/>
</dbReference>
<dbReference type="InterPro" id="IPR006680">
    <property type="entry name" value="Amidohydro-rel"/>
</dbReference>
<proteinExistence type="inferred from homology"/>
<keyword evidence="4" id="KW-1185">Reference proteome</keyword>
<evidence type="ECO:0000313" key="3">
    <source>
        <dbReference type="EMBL" id="KAF1687907.1"/>
    </source>
</evidence>
<dbReference type="PANTHER" id="PTHR43569">
    <property type="entry name" value="AMIDOHYDROLASE"/>
    <property type="match status" value="1"/>
</dbReference>
<organism evidence="3 4">
    <name type="scientific">Pseudoxanthomonas broegbernensis</name>
    <dbReference type="NCBI Taxonomy" id="83619"/>
    <lineage>
        <taxon>Bacteria</taxon>
        <taxon>Pseudomonadati</taxon>
        <taxon>Pseudomonadota</taxon>
        <taxon>Gammaproteobacteria</taxon>
        <taxon>Lysobacterales</taxon>
        <taxon>Lysobacteraceae</taxon>
        <taxon>Pseudoxanthomonas</taxon>
    </lineage>
</organism>
<evidence type="ECO:0000256" key="1">
    <source>
        <dbReference type="ARBA" id="ARBA00038310"/>
    </source>
</evidence>
<accession>A0A7V8GPS0</accession>
<dbReference type="EMBL" id="MWIP01000001">
    <property type="protein sequence ID" value="KAF1687907.1"/>
    <property type="molecule type" value="Genomic_DNA"/>
</dbReference>
<dbReference type="Proteomes" id="UP000462066">
    <property type="component" value="Unassembled WGS sequence"/>
</dbReference>
<gene>
    <name evidence="3" type="ORF">B1992_00210</name>
</gene>
<keyword evidence="3" id="KW-0378">Hydrolase</keyword>
<evidence type="ECO:0000313" key="4">
    <source>
        <dbReference type="Proteomes" id="UP000462066"/>
    </source>
</evidence>
<name>A0A7V8GPS0_9GAMM</name>
<dbReference type="GO" id="GO:0016787">
    <property type="term" value="F:hydrolase activity"/>
    <property type="evidence" value="ECO:0007669"/>
    <property type="project" value="UniProtKB-KW"/>
</dbReference>
<dbReference type="SUPFAM" id="SSF51556">
    <property type="entry name" value="Metallo-dependent hydrolases"/>
    <property type="match status" value="1"/>
</dbReference>
<evidence type="ECO:0000259" key="2">
    <source>
        <dbReference type="Pfam" id="PF04909"/>
    </source>
</evidence>
<feature type="domain" description="Amidohydrolase-related" evidence="2">
    <location>
        <begin position="5"/>
        <end position="277"/>
    </location>
</feature>
<reference evidence="3 4" key="1">
    <citation type="submission" date="2017-10" db="EMBL/GenBank/DDBJ databases">
        <title>Whole genome sequencing of Pseudoxanthomonas broegbernensis DSM 12573(T).</title>
        <authorList>
            <person name="Kumar S."/>
            <person name="Bansal K."/>
            <person name="Kaur A."/>
            <person name="Patil P."/>
            <person name="Sharma S."/>
            <person name="Patil P.B."/>
        </authorList>
    </citation>
    <scope>NUCLEOTIDE SEQUENCE [LARGE SCALE GENOMIC DNA]</scope>
    <source>
        <strain evidence="3 4">DSM 12573</strain>
    </source>
</reference>
<dbReference type="Gene3D" id="3.20.20.140">
    <property type="entry name" value="Metal-dependent hydrolases"/>
    <property type="match status" value="1"/>
</dbReference>
<comment type="caution">
    <text evidence="3">The sequence shown here is derived from an EMBL/GenBank/DDBJ whole genome shotgun (WGS) entry which is preliminary data.</text>
</comment>
<sequence>MNRLDAHQHYWRPARGDYGWLTPAMDVLYRNWQPSDLRPLLAAHDVAATVLVQAAPTEAETEELLRIASEEPTVAGVVGWVDLEAGDAPARIGALAARAGGRLLGLRPMLQDLDDPDWVARPALDAAFEAMAAHGLVLDILARPSHLAAARTRLLRHPHLRAVLDHCGKPDIAAGEDPAWRAGVAALARDTGAYCKLSGLLTQAPAGAGIEDLSPWVEHVFACFGPQRVLWGSDWPVLNLAGDYAGWLRLATGLVRRHAPGAERAVFAGNARALYRLEERERA</sequence>
<dbReference type="Pfam" id="PF04909">
    <property type="entry name" value="Amidohydro_2"/>
    <property type="match status" value="1"/>
</dbReference>
<dbReference type="RefSeq" id="WP_162309455.1">
    <property type="nucleotide sequence ID" value="NZ_JACHGU010000003.1"/>
</dbReference>